<dbReference type="GO" id="GO:0003677">
    <property type="term" value="F:DNA binding"/>
    <property type="evidence" value="ECO:0007669"/>
    <property type="project" value="UniProtKB-KW"/>
</dbReference>
<reference evidence="5 6" key="1">
    <citation type="submission" date="2017-07" db="EMBL/GenBank/DDBJ databases">
        <title>Genome sequencing and assembly of Paenibacillus rigui.</title>
        <authorList>
            <person name="Mayilraj S."/>
        </authorList>
    </citation>
    <scope>NUCLEOTIDE SEQUENCE [LARGE SCALE GENOMIC DNA]</scope>
    <source>
        <strain evidence="5 6">JCM 16352</strain>
    </source>
</reference>
<evidence type="ECO:0000259" key="4">
    <source>
        <dbReference type="PROSITE" id="PS51118"/>
    </source>
</evidence>
<accession>A0A229UX74</accession>
<name>A0A229UX74_9BACL</name>
<dbReference type="InterPro" id="IPR036390">
    <property type="entry name" value="WH_DNA-bd_sf"/>
</dbReference>
<keyword evidence="3" id="KW-0804">Transcription</keyword>
<dbReference type="AlphaFoldDB" id="A0A229UX74"/>
<proteinExistence type="predicted"/>
<evidence type="ECO:0000256" key="3">
    <source>
        <dbReference type="ARBA" id="ARBA00023163"/>
    </source>
</evidence>
<keyword evidence="2" id="KW-0238">DNA-binding</keyword>
<dbReference type="Proteomes" id="UP000215509">
    <property type="component" value="Unassembled WGS sequence"/>
</dbReference>
<comment type="caution">
    <text evidence="5">The sequence shown here is derived from an EMBL/GenBank/DDBJ whole genome shotgun (WGS) entry which is preliminary data.</text>
</comment>
<evidence type="ECO:0000256" key="2">
    <source>
        <dbReference type="ARBA" id="ARBA00023125"/>
    </source>
</evidence>
<dbReference type="PROSITE" id="PS51118">
    <property type="entry name" value="HTH_HXLR"/>
    <property type="match status" value="1"/>
</dbReference>
<evidence type="ECO:0000256" key="1">
    <source>
        <dbReference type="ARBA" id="ARBA00023015"/>
    </source>
</evidence>
<dbReference type="SUPFAM" id="SSF46785">
    <property type="entry name" value="Winged helix' DNA-binding domain"/>
    <property type="match status" value="1"/>
</dbReference>
<keyword evidence="1" id="KW-0805">Transcription regulation</keyword>
<keyword evidence="6" id="KW-1185">Reference proteome</keyword>
<feature type="domain" description="HTH hxlR-type" evidence="4">
    <location>
        <begin position="9"/>
        <end position="108"/>
    </location>
</feature>
<dbReference type="OrthoDB" id="9791143at2"/>
<evidence type="ECO:0000313" key="5">
    <source>
        <dbReference type="EMBL" id="OXM87755.1"/>
    </source>
</evidence>
<dbReference type="PANTHER" id="PTHR33204">
    <property type="entry name" value="TRANSCRIPTIONAL REGULATOR, MARR FAMILY"/>
    <property type="match status" value="1"/>
</dbReference>
<gene>
    <name evidence="5" type="ORF">CF651_01145</name>
</gene>
<evidence type="ECO:0000313" key="6">
    <source>
        <dbReference type="Proteomes" id="UP000215509"/>
    </source>
</evidence>
<dbReference type="Pfam" id="PF01638">
    <property type="entry name" value="HxlR"/>
    <property type="match status" value="1"/>
</dbReference>
<organism evidence="5 6">
    <name type="scientific">Paenibacillus rigui</name>
    <dbReference type="NCBI Taxonomy" id="554312"/>
    <lineage>
        <taxon>Bacteria</taxon>
        <taxon>Bacillati</taxon>
        <taxon>Bacillota</taxon>
        <taxon>Bacilli</taxon>
        <taxon>Bacillales</taxon>
        <taxon>Paenibacillaceae</taxon>
        <taxon>Paenibacillus</taxon>
    </lineage>
</organism>
<protein>
    <submittedName>
        <fullName evidence="5">HxlR family transcriptional regulator</fullName>
    </submittedName>
</protein>
<dbReference type="InterPro" id="IPR002577">
    <property type="entry name" value="HTH_HxlR"/>
</dbReference>
<sequence>MKKRVHTVCPIVYALDIWGDPWSLIILRDVLIHNKRHYREFLASREGIATNILSARLQSLTDAGLLVKIEGTSSRAQTMYRPTQKALDLFPVVFAVMHWGLKYNPNTDMDIPIMQELKSNEKGLERRLLQNFDDVTQPDAKSKGAKQV</sequence>
<dbReference type="PANTHER" id="PTHR33204:SF18">
    <property type="entry name" value="TRANSCRIPTIONAL REGULATORY PROTEIN"/>
    <property type="match status" value="1"/>
</dbReference>
<dbReference type="EMBL" id="NMQW01000002">
    <property type="protein sequence ID" value="OXM87755.1"/>
    <property type="molecule type" value="Genomic_DNA"/>
</dbReference>
<dbReference type="RefSeq" id="WP_094013005.1">
    <property type="nucleotide sequence ID" value="NZ_NMQW01000002.1"/>
</dbReference>
<dbReference type="InterPro" id="IPR036388">
    <property type="entry name" value="WH-like_DNA-bd_sf"/>
</dbReference>
<dbReference type="Gene3D" id="1.10.10.10">
    <property type="entry name" value="Winged helix-like DNA-binding domain superfamily/Winged helix DNA-binding domain"/>
    <property type="match status" value="1"/>
</dbReference>